<dbReference type="InterPro" id="IPR035516">
    <property type="entry name" value="Gyrase/topoIV_suA_C"/>
</dbReference>
<dbReference type="GO" id="GO:0003677">
    <property type="term" value="F:DNA binding"/>
    <property type="evidence" value="ECO:0007669"/>
    <property type="project" value="InterPro"/>
</dbReference>
<reference evidence="1" key="1">
    <citation type="submission" date="2020-10" db="EMBL/GenBank/DDBJ databases">
        <authorList>
            <person name="Gilroy R."/>
        </authorList>
    </citation>
    <scope>NUCLEOTIDE SEQUENCE</scope>
    <source>
        <strain evidence="1">E3-2379</strain>
    </source>
</reference>
<dbReference type="Gene3D" id="2.120.10.90">
    <property type="entry name" value="DNA gyrase/topoisomerase IV, subunit A, C-terminal"/>
    <property type="match status" value="1"/>
</dbReference>
<dbReference type="Proteomes" id="UP000823618">
    <property type="component" value="Unassembled WGS sequence"/>
</dbReference>
<reference evidence="1" key="2">
    <citation type="journal article" date="2021" name="PeerJ">
        <title>Extensive microbial diversity within the chicken gut microbiome revealed by metagenomics and culture.</title>
        <authorList>
            <person name="Gilroy R."/>
            <person name="Ravi A."/>
            <person name="Getino M."/>
            <person name="Pursley I."/>
            <person name="Horton D.L."/>
            <person name="Alikhan N.F."/>
            <person name="Baker D."/>
            <person name="Gharbi K."/>
            <person name="Hall N."/>
            <person name="Watson M."/>
            <person name="Adriaenssens E.M."/>
            <person name="Foster-Nyarko E."/>
            <person name="Jarju S."/>
            <person name="Secka A."/>
            <person name="Antonio M."/>
            <person name="Oren A."/>
            <person name="Chaudhuri R.R."/>
            <person name="La Ragione R."/>
            <person name="Hildebrand F."/>
            <person name="Pallen M.J."/>
        </authorList>
    </citation>
    <scope>NUCLEOTIDE SEQUENCE</scope>
    <source>
        <strain evidence="1">E3-2379</strain>
    </source>
</reference>
<evidence type="ECO:0000313" key="2">
    <source>
        <dbReference type="Proteomes" id="UP000823618"/>
    </source>
</evidence>
<proteinExistence type="predicted"/>
<evidence type="ECO:0000313" key="1">
    <source>
        <dbReference type="EMBL" id="MBO8464036.1"/>
    </source>
</evidence>
<dbReference type="GO" id="GO:0003916">
    <property type="term" value="F:DNA topoisomerase activity"/>
    <property type="evidence" value="ECO:0007669"/>
    <property type="project" value="InterPro"/>
</dbReference>
<dbReference type="Pfam" id="PF03989">
    <property type="entry name" value="DNA_gyraseA_C"/>
    <property type="match status" value="1"/>
</dbReference>
<comment type="caution">
    <text evidence="1">The sequence shown here is derived from an EMBL/GenBank/DDBJ whole genome shotgun (WGS) entry which is preliminary data.</text>
</comment>
<dbReference type="InterPro" id="IPR006691">
    <property type="entry name" value="GyrA/parC_rep"/>
</dbReference>
<name>A0A9D9I2X0_9FIRM</name>
<gene>
    <name evidence="1" type="ORF">IAC13_08905</name>
</gene>
<dbReference type="GO" id="GO:0006265">
    <property type="term" value="P:DNA topological change"/>
    <property type="evidence" value="ECO:0007669"/>
    <property type="project" value="InterPro"/>
</dbReference>
<dbReference type="SUPFAM" id="SSF101904">
    <property type="entry name" value="GyrA/ParC C-terminal domain-like"/>
    <property type="match status" value="1"/>
</dbReference>
<sequence>GVKAVNPNNEVMLITTQGIVIRLQVNDISELGRITSGVKLINMSDDITVASIAKVRESATEETEEVVEEISEDK</sequence>
<dbReference type="AlphaFoldDB" id="A0A9D9I2X0"/>
<organism evidence="1 2">
    <name type="scientific">Candidatus Scybalomonas excrementavium</name>
    <dbReference type="NCBI Taxonomy" id="2840943"/>
    <lineage>
        <taxon>Bacteria</taxon>
        <taxon>Bacillati</taxon>
        <taxon>Bacillota</taxon>
        <taxon>Clostridia</taxon>
        <taxon>Lachnospirales</taxon>
        <taxon>Lachnospiraceae</taxon>
        <taxon>Lachnospiraceae incertae sedis</taxon>
        <taxon>Candidatus Scybalomonas</taxon>
    </lineage>
</organism>
<dbReference type="GO" id="GO:0005524">
    <property type="term" value="F:ATP binding"/>
    <property type="evidence" value="ECO:0007669"/>
    <property type="project" value="InterPro"/>
</dbReference>
<dbReference type="EMBL" id="JADIML010000251">
    <property type="protein sequence ID" value="MBO8464036.1"/>
    <property type="molecule type" value="Genomic_DNA"/>
</dbReference>
<feature type="non-terminal residue" evidence="1">
    <location>
        <position position="1"/>
    </location>
</feature>
<protein>
    <recommendedName>
        <fullName evidence="3">DNA gyrase subunit A</fullName>
    </recommendedName>
</protein>
<evidence type="ECO:0008006" key="3">
    <source>
        <dbReference type="Google" id="ProtNLM"/>
    </source>
</evidence>
<accession>A0A9D9I2X0</accession>